<reference evidence="1 2" key="1">
    <citation type="journal article" date="2018" name="Sci. Rep.">
        <title>Genomic signatures of local adaptation to the degree of environmental predictability in rotifers.</title>
        <authorList>
            <person name="Franch-Gras L."/>
            <person name="Hahn C."/>
            <person name="Garcia-Roger E.M."/>
            <person name="Carmona M.J."/>
            <person name="Serra M."/>
            <person name="Gomez A."/>
        </authorList>
    </citation>
    <scope>NUCLEOTIDE SEQUENCE [LARGE SCALE GENOMIC DNA]</scope>
    <source>
        <strain evidence="1">HYR1</strain>
    </source>
</reference>
<dbReference type="EMBL" id="REGN01003264">
    <property type="protein sequence ID" value="RNA23536.1"/>
    <property type="molecule type" value="Genomic_DNA"/>
</dbReference>
<keyword evidence="2" id="KW-1185">Reference proteome</keyword>
<name>A0A3M7RIW6_BRAPC</name>
<dbReference type="Proteomes" id="UP000276133">
    <property type="component" value="Unassembled WGS sequence"/>
</dbReference>
<accession>A0A3M7RIW6</accession>
<gene>
    <name evidence="1" type="ORF">BpHYR1_030777</name>
</gene>
<organism evidence="1 2">
    <name type="scientific">Brachionus plicatilis</name>
    <name type="common">Marine rotifer</name>
    <name type="synonym">Brachionus muelleri</name>
    <dbReference type="NCBI Taxonomy" id="10195"/>
    <lineage>
        <taxon>Eukaryota</taxon>
        <taxon>Metazoa</taxon>
        <taxon>Spiralia</taxon>
        <taxon>Gnathifera</taxon>
        <taxon>Rotifera</taxon>
        <taxon>Eurotatoria</taxon>
        <taxon>Monogononta</taxon>
        <taxon>Pseudotrocha</taxon>
        <taxon>Ploima</taxon>
        <taxon>Brachionidae</taxon>
        <taxon>Brachionus</taxon>
    </lineage>
</organism>
<comment type="caution">
    <text evidence="1">The sequence shown here is derived from an EMBL/GenBank/DDBJ whole genome shotgun (WGS) entry which is preliminary data.</text>
</comment>
<proteinExistence type="predicted"/>
<evidence type="ECO:0000313" key="1">
    <source>
        <dbReference type="EMBL" id="RNA23536.1"/>
    </source>
</evidence>
<sequence length="74" mass="8868">MIYNQKIDNFRQATSLENSFQEYNVLSNPYWVTYFFFIAFSDRSLLEDHESEPLIYPKISNHQIAPTAFSTYKF</sequence>
<evidence type="ECO:0000313" key="2">
    <source>
        <dbReference type="Proteomes" id="UP000276133"/>
    </source>
</evidence>
<dbReference type="AlphaFoldDB" id="A0A3M7RIW6"/>
<protein>
    <submittedName>
        <fullName evidence="1">Uncharacterized protein</fullName>
    </submittedName>
</protein>